<keyword evidence="5" id="KW-1185">Reference proteome</keyword>
<sequence length="2017" mass="227475">MKVNKESKPVLVLDDSCLNRKDYSLCVLSKVKDFASLANLKVVLGNEGFSNIKIRYMGGYWFSQMQQVSYDFSIDGRVTWVEIEGIPLKLWSENTFKRVALKWGVLLDMDDKEDESFHSKRICINTNISTNILESFKIIYRGKVVWVRAKEVPGWVPNFMEDDEEENELDEEFEDVDTNAVELKNIIELEGDNEEDAVPKTKFDEPVDGKHDEEDSIGQNKSQSEDPFIIYELLKKKKNVDHKEANSEESFKFPPGFTPQENKNDKGEPSDGLAQKAKKDWVKELCVSNKVNFLTLQETKKESMEMFCIKRCWGNYAFDHAYSASVGNSGGILYVWDPKMFKKWNATVSDYFVMFRGEWISNGKKLLIISVYAPQELAEKKSLWDYLQLVTSNWNGEVILLGDFNKVRNKDERYGSVFNKQGADAFNSFISNSGLVEVPLGGCSFTWCHKSATKMSKLDRFLISDNLMCLCPNISLVSLDRYLSDHRPILMREVMYDYRPVPFRFFHYWFEIEGFDKFVEDAWKEDTINDSNDMSRMLKKLKNLKEKLRTWSKTRKEKENNRKRRLKDELADCDVIINKGGAAAKVINKRNEVISVLQDLEKIQSLEVAQKIDAPDLVKKEFLSHFKKRFEQPHDSRLHIDMNFEKKINEDQLDDLEGDISKRGDKKGENDVVDAVTCFFRQGYFPKGGNSSFVALIPKTPNANMVKDFRPICLIGSLYKIIAKILANRLVTVLGDIVNEVQSAFVADRQILDGPFILNELVHWSKRKKKQSLVYKVDFEKAYDSVRWDYLDDILRNFGFGEKWCMWIQNCLRSSRGSVIVNGSLTEEFLFYKGLKQGDPLSPFLFILVMDTLHMSFQRLVDTGLFKTIVLTPSLHLSHMFYADDAIFMGHWSEANIDILAKVLECFHRASGLRINMSKSKLMGIAVDVDKVEQAAAKIGCTVLNTPFSYLGTNVGGCMSRIQSWKETLEEMKLRLSKWKIKTISIGGRLTLLKSVLGSMPIYHMSIFRTPMKVLQCMESLRSKFFNGVEDGSKKAIWVNWKNMLSPKSKGGLSVSSLFALNRALMFKWVWRFITQNSSLWARVIKALHGEEGKIGKKMNYRYSSIWLDIIHEVERLKVRGIDLISYIHSKLGNGLSTSFWEVPWCGEAALKNFSFRRAPRGGAEQTQFQLLKEKVEGYVLVNKNDRWVWSLEGSGDFSVSSVRKLIDGVTLPEVSSMTRWIKAVPIKVNVHTWKVKLDCLPTRLNISRRGMDIDSILCPMCGKAVESTRHIFFTCEISTQILRKIAHWWDIEYEEVSSYEDWLDWLLKIRLSRNHKHLFEEMDLFAFIQVADPTKVKVREQERAEGEERLLDSTVGRVVPLLPVSPARAESELEASMERLFDEGGSADQGDSAAGGGHDAEIELSMGVRIIAAENVTAERPKRPRNKRQAATDAGGSSHPPKKLRGDYRTSGEAATSGKSPSVLKELLASSMLNVEAGVAAVATLPMVTSSVFATLEHKSGPPTDSITELNLPTLRPTKRFVISSDSSHHFSTNAAEPGIDSFVRSVTPPPVMTEAVITTNVASIPTAPASKTSTKVVTPVHALMFHDSDSTGMVKPDVAGSSHVLGKELSLGSRDVNSETLHEVFVPKWNVSNDTLLDDHDVSREFIDHLAPPVLFAQIREMDYHHLFTEFNVGTTRQACLNAKVRDAEIESLKAQLLLKETEAAKAVHLRAQVYAAEATKKMHASEIDALKQKNVALENEKKSLDGKVVEFQSSVSTKDLELKELNVVVSSFRSQKDGLVHELEATCFGLRNQDGLSAGIDHGKAGRSLEDVAAYNPFAKGDYTSALHRLYKVDFPLLAELKSHKDASTADVMDLLRLEGPLADAPGMSDLQPNIEQLKLPIYHPEDQLILCKLSLLVALDVTLLRVERIRENVAAQRSALIGVWTPFVDSLSVENLVGAASTSDSTTATVATTIALSLTFASVSTVPPITIEDYEIIGTDVQGSGEGEAASFPNIVEFEKEELDTTLERDPPS</sequence>
<dbReference type="SUPFAM" id="SSF56219">
    <property type="entry name" value="DNase I-like"/>
    <property type="match status" value="1"/>
</dbReference>
<dbReference type="PANTHER" id="PTHR33116:SF77">
    <property type="entry name" value="RNA-DIRECTED DNA POLYMERASE"/>
    <property type="match status" value="1"/>
</dbReference>
<feature type="region of interest" description="Disordered" evidence="2">
    <location>
        <begin position="189"/>
        <end position="221"/>
    </location>
</feature>
<dbReference type="InterPro" id="IPR043502">
    <property type="entry name" value="DNA/RNA_pol_sf"/>
</dbReference>
<name>A0ABQ5HB37_9ASTR</name>
<dbReference type="SUPFAM" id="SSF56672">
    <property type="entry name" value="DNA/RNA polymerases"/>
    <property type="match status" value="1"/>
</dbReference>
<dbReference type="Pfam" id="PF13966">
    <property type="entry name" value="zf-RVT"/>
    <property type="match status" value="1"/>
</dbReference>
<feature type="region of interest" description="Disordered" evidence="2">
    <location>
        <begin position="1416"/>
        <end position="1462"/>
    </location>
</feature>
<dbReference type="CDD" id="cd01650">
    <property type="entry name" value="RT_nLTR_like"/>
    <property type="match status" value="1"/>
</dbReference>
<feature type="compositionally biased region" description="Basic and acidic residues" evidence="2">
    <location>
        <begin position="197"/>
        <end position="213"/>
    </location>
</feature>
<evidence type="ECO:0000256" key="1">
    <source>
        <dbReference type="SAM" id="Coils"/>
    </source>
</evidence>
<dbReference type="GO" id="GO:0003964">
    <property type="term" value="F:RNA-directed DNA polymerase activity"/>
    <property type="evidence" value="ECO:0007669"/>
    <property type="project" value="UniProtKB-KW"/>
</dbReference>
<dbReference type="InterPro" id="IPR005135">
    <property type="entry name" value="Endo/exonuclease/phosphatase"/>
</dbReference>
<dbReference type="InterPro" id="IPR026960">
    <property type="entry name" value="RVT-Znf"/>
</dbReference>
<keyword evidence="4" id="KW-0808">Transferase</keyword>
<reference evidence="4" key="2">
    <citation type="submission" date="2022-01" db="EMBL/GenBank/DDBJ databases">
        <authorList>
            <person name="Yamashiro T."/>
            <person name="Shiraishi A."/>
            <person name="Satake H."/>
            <person name="Nakayama K."/>
        </authorList>
    </citation>
    <scope>NUCLEOTIDE SEQUENCE</scope>
</reference>
<evidence type="ECO:0000313" key="5">
    <source>
        <dbReference type="Proteomes" id="UP001151760"/>
    </source>
</evidence>
<dbReference type="InterPro" id="IPR036691">
    <property type="entry name" value="Endo/exonu/phosph_ase_sf"/>
</dbReference>
<keyword evidence="1" id="KW-0175">Coiled coil</keyword>
<comment type="caution">
    <text evidence="4">The sequence shown here is derived from an EMBL/GenBank/DDBJ whole genome shotgun (WGS) entry which is preliminary data.</text>
</comment>
<dbReference type="Proteomes" id="UP001151760">
    <property type="component" value="Unassembled WGS sequence"/>
</dbReference>
<dbReference type="Pfam" id="PF14529">
    <property type="entry name" value="Exo_endo_phos_2"/>
    <property type="match status" value="1"/>
</dbReference>
<protein>
    <submittedName>
        <fullName evidence="4">RNA-directed DNA polymerase, eukaryota, reverse transcriptase zinc-binding domain protein</fullName>
    </submittedName>
</protein>
<reference evidence="4" key="1">
    <citation type="journal article" date="2022" name="Int. J. Mol. Sci.">
        <title>Draft Genome of Tanacetum Coccineum: Genomic Comparison of Closely Related Tanacetum-Family Plants.</title>
        <authorList>
            <person name="Yamashiro T."/>
            <person name="Shiraishi A."/>
            <person name="Nakayama K."/>
            <person name="Satake H."/>
        </authorList>
    </citation>
    <scope>NUCLEOTIDE SEQUENCE</scope>
</reference>
<feature type="domain" description="Reverse transcriptase" evidence="3">
    <location>
        <begin position="678"/>
        <end position="955"/>
    </location>
</feature>
<evidence type="ECO:0000256" key="2">
    <source>
        <dbReference type="SAM" id="MobiDB-lite"/>
    </source>
</evidence>
<feature type="coiled-coil region" evidence="1">
    <location>
        <begin position="534"/>
        <end position="561"/>
    </location>
</feature>
<dbReference type="Pfam" id="PF00078">
    <property type="entry name" value="RVT_1"/>
    <property type="match status" value="1"/>
</dbReference>
<evidence type="ECO:0000259" key="3">
    <source>
        <dbReference type="PROSITE" id="PS50878"/>
    </source>
</evidence>
<dbReference type="EMBL" id="BQNB010019367">
    <property type="protein sequence ID" value="GJT84525.1"/>
    <property type="molecule type" value="Genomic_DNA"/>
</dbReference>
<dbReference type="PROSITE" id="PS50878">
    <property type="entry name" value="RT_POL"/>
    <property type="match status" value="1"/>
</dbReference>
<keyword evidence="4" id="KW-0548">Nucleotidyltransferase</keyword>
<dbReference type="InterPro" id="IPR000477">
    <property type="entry name" value="RT_dom"/>
</dbReference>
<feature type="coiled-coil region" evidence="1">
    <location>
        <begin position="1723"/>
        <end position="1750"/>
    </location>
</feature>
<keyword evidence="4" id="KW-0695">RNA-directed DNA polymerase</keyword>
<feature type="region of interest" description="Disordered" evidence="2">
    <location>
        <begin position="245"/>
        <end position="274"/>
    </location>
</feature>
<proteinExistence type="predicted"/>
<dbReference type="PANTHER" id="PTHR33116">
    <property type="entry name" value="REVERSE TRANSCRIPTASE ZINC-BINDING DOMAIN-CONTAINING PROTEIN-RELATED-RELATED"/>
    <property type="match status" value="1"/>
</dbReference>
<accession>A0ABQ5HB37</accession>
<evidence type="ECO:0000313" key="4">
    <source>
        <dbReference type="EMBL" id="GJT84525.1"/>
    </source>
</evidence>
<dbReference type="Gene3D" id="3.60.10.10">
    <property type="entry name" value="Endonuclease/exonuclease/phosphatase"/>
    <property type="match status" value="1"/>
</dbReference>
<gene>
    <name evidence="4" type="ORF">Tco_1066242</name>
</gene>
<organism evidence="4 5">
    <name type="scientific">Tanacetum coccineum</name>
    <dbReference type="NCBI Taxonomy" id="301880"/>
    <lineage>
        <taxon>Eukaryota</taxon>
        <taxon>Viridiplantae</taxon>
        <taxon>Streptophyta</taxon>
        <taxon>Embryophyta</taxon>
        <taxon>Tracheophyta</taxon>
        <taxon>Spermatophyta</taxon>
        <taxon>Magnoliopsida</taxon>
        <taxon>eudicotyledons</taxon>
        <taxon>Gunneridae</taxon>
        <taxon>Pentapetalae</taxon>
        <taxon>asterids</taxon>
        <taxon>campanulids</taxon>
        <taxon>Asterales</taxon>
        <taxon>Asteraceae</taxon>
        <taxon>Asteroideae</taxon>
        <taxon>Anthemideae</taxon>
        <taxon>Anthemidinae</taxon>
        <taxon>Tanacetum</taxon>
    </lineage>
</organism>